<evidence type="ECO:0000256" key="2">
    <source>
        <dbReference type="ARBA" id="ARBA00004604"/>
    </source>
</evidence>
<dbReference type="InterPro" id="IPR050590">
    <property type="entry name" value="Exosome_comp_Rrp42_subfam"/>
</dbReference>
<dbReference type="InterPro" id="IPR036345">
    <property type="entry name" value="ExoRNase_PH_dom2_sf"/>
</dbReference>
<name>A0AAV9XVA2_9CRYT</name>
<dbReference type="GO" id="GO:0000177">
    <property type="term" value="C:cytoplasmic exosome (RNase complex)"/>
    <property type="evidence" value="ECO:0007669"/>
    <property type="project" value="TreeGrafter"/>
</dbReference>
<gene>
    <name evidence="8" type="ORF">RS030_4530</name>
</gene>
<dbReference type="GO" id="GO:0071035">
    <property type="term" value="P:nuclear polyadenylation-dependent rRNA catabolic process"/>
    <property type="evidence" value="ECO:0007669"/>
    <property type="project" value="TreeGrafter"/>
</dbReference>
<dbReference type="InterPro" id="IPR020568">
    <property type="entry name" value="Ribosomal_Su5_D2-typ_SF"/>
</dbReference>
<comment type="subcellular location">
    <subcellularLocation>
        <location evidence="1">Cytoplasm</location>
    </subcellularLocation>
    <subcellularLocation>
        <location evidence="2">Nucleus</location>
        <location evidence="2">Nucleolus</location>
    </subcellularLocation>
</comment>
<dbReference type="SUPFAM" id="SSF55666">
    <property type="entry name" value="Ribonuclease PH domain 2-like"/>
    <property type="match status" value="1"/>
</dbReference>
<dbReference type="GO" id="GO:0034476">
    <property type="term" value="P:U5 snRNA 3'-end processing"/>
    <property type="evidence" value="ECO:0007669"/>
    <property type="project" value="TreeGrafter"/>
</dbReference>
<dbReference type="GO" id="GO:0034473">
    <property type="term" value="P:U1 snRNA 3'-end processing"/>
    <property type="evidence" value="ECO:0007669"/>
    <property type="project" value="TreeGrafter"/>
</dbReference>
<dbReference type="EMBL" id="JAWDEY010000032">
    <property type="protein sequence ID" value="KAK6588542.1"/>
    <property type="molecule type" value="Genomic_DNA"/>
</dbReference>
<dbReference type="AlphaFoldDB" id="A0AAV9XVA2"/>
<evidence type="ECO:0000256" key="1">
    <source>
        <dbReference type="ARBA" id="ARBA00004496"/>
    </source>
</evidence>
<dbReference type="GO" id="GO:0071028">
    <property type="term" value="P:nuclear mRNA surveillance"/>
    <property type="evidence" value="ECO:0007669"/>
    <property type="project" value="TreeGrafter"/>
</dbReference>
<keyword evidence="9" id="KW-1185">Reference proteome</keyword>
<dbReference type="InterPro" id="IPR027408">
    <property type="entry name" value="PNPase/RNase_PH_dom_sf"/>
</dbReference>
<dbReference type="GO" id="GO:0000176">
    <property type="term" value="C:nuclear exosome (RNase complex)"/>
    <property type="evidence" value="ECO:0007669"/>
    <property type="project" value="TreeGrafter"/>
</dbReference>
<organism evidence="8 9">
    <name type="scientific">Cryptosporidium xiaoi</name>
    <dbReference type="NCBI Taxonomy" id="659607"/>
    <lineage>
        <taxon>Eukaryota</taxon>
        <taxon>Sar</taxon>
        <taxon>Alveolata</taxon>
        <taxon>Apicomplexa</taxon>
        <taxon>Conoidasida</taxon>
        <taxon>Coccidia</taxon>
        <taxon>Eucoccidiorida</taxon>
        <taxon>Eimeriorina</taxon>
        <taxon>Cryptosporidiidae</taxon>
        <taxon>Cryptosporidium</taxon>
    </lineage>
</organism>
<evidence type="ECO:0000256" key="6">
    <source>
        <dbReference type="ARBA" id="ARBA00042523"/>
    </source>
</evidence>
<evidence type="ECO:0000256" key="4">
    <source>
        <dbReference type="ARBA" id="ARBA00022490"/>
    </source>
</evidence>
<comment type="caution">
    <text evidence="8">The sequence shown here is derived from an EMBL/GenBank/DDBJ whole genome shotgun (WGS) entry which is preliminary data.</text>
</comment>
<dbReference type="Proteomes" id="UP001311799">
    <property type="component" value="Unassembled WGS sequence"/>
</dbReference>
<dbReference type="SUPFAM" id="SSF54211">
    <property type="entry name" value="Ribosomal protein S5 domain 2-like"/>
    <property type="match status" value="1"/>
</dbReference>
<accession>A0AAV9XVA2</accession>
<keyword evidence="4" id="KW-0963">Cytoplasm</keyword>
<dbReference type="GO" id="GO:0035925">
    <property type="term" value="F:mRNA 3'-UTR AU-rich region binding"/>
    <property type="evidence" value="ECO:0007669"/>
    <property type="project" value="TreeGrafter"/>
</dbReference>
<dbReference type="GO" id="GO:0071038">
    <property type="term" value="P:TRAMP-dependent tRNA surveillance pathway"/>
    <property type="evidence" value="ECO:0007669"/>
    <property type="project" value="TreeGrafter"/>
</dbReference>
<dbReference type="GO" id="GO:0034475">
    <property type="term" value="P:U4 snRNA 3'-end processing"/>
    <property type="evidence" value="ECO:0007669"/>
    <property type="project" value="TreeGrafter"/>
</dbReference>
<proteinExistence type="inferred from homology"/>
<evidence type="ECO:0000256" key="3">
    <source>
        <dbReference type="ARBA" id="ARBA00006678"/>
    </source>
</evidence>
<dbReference type="InterPro" id="IPR001247">
    <property type="entry name" value="ExoRNase_PH_dom1"/>
</dbReference>
<dbReference type="GO" id="GO:0016075">
    <property type="term" value="P:rRNA catabolic process"/>
    <property type="evidence" value="ECO:0007669"/>
    <property type="project" value="TreeGrafter"/>
</dbReference>
<protein>
    <recommendedName>
        <fullName evidence="6">Ribosomal RNA-processing protein 42</fullName>
    </recommendedName>
</protein>
<dbReference type="PANTHER" id="PTHR11097:SF8">
    <property type="entry name" value="EXOSOME COMPLEX COMPONENT RRP42"/>
    <property type="match status" value="1"/>
</dbReference>
<reference evidence="8 9" key="1">
    <citation type="submission" date="2023-10" db="EMBL/GenBank/DDBJ databases">
        <title>Comparative genomics analysis reveals potential genetic determinants of host preference in Cryptosporidium xiaoi.</title>
        <authorList>
            <person name="Xiao L."/>
            <person name="Li J."/>
        </authorList>
    </citation>
    <scope>NUCLEOTIDE SEQUENCE [LARGE SCALE GENOMIC DNA]</scope>
    <source>
        <strain evidence="8 9">52996</strain>
    </source>
</reference>
<feature type="domain" description="Exoribonuclease phosphorolytic" evidence="7">
    <location>
        <begin position="30"/>
        <end position="166"/>
    </location>
</feature>
<dbReference type="Gene3D" id="3.30.230.70">
    <property type="entry name" value="GHMP Kinase, N-terminal domain"/>
    <property type="match status" value="1"/>
</dbReference>
<dbReference type="PANTHER" id="PTHR11097">
    <property type="entry name" value="EXOSOME COMPLEX EXONUCLEASE RIBOSOMAL RNA PROCESSING PROTEIN"/>
    <property type="match status" value="1"/>
</dbReference>
<evidence type="ECO:0000313" key="9">
    <source>
        <dbReference type="Proteomes" id="UP001311799"/>
    </source>
</evidence>
<dbReference type="Pfam" id="PF01138">
    <property type="entry name" value="RNase_PH"/>
    <property type="match status" value="1"/>
</dbReference>
<evidence type="ECO:0000256" key="5">
    <source>
        <dbReference type="ARBA" id="ARBA00022835"/>
    </source>
</evidence>
<comment type="similarity">
    <text evidence="3">Belongs to the RNase PH family.</text>
</comment>
<evidence type="ECO:0000313" key="8">
    <source>
        <dbReference type="EMBL" id="KAK6588542.1"/>
    </source>
</evidence>
<dbReference type="GO" id="GO:0005730">
    <property type="term" value="C:nucleolus"/>
    <property type="evidence" value="ECO:0007669"/>
    <property type="project" value="UniProtKB-SubCell"/>
</dbReference>
<dbReference type="GO" id="GO:0000467">
    <property type="term" value="P:exonucleolytic trimming to generate mature 3'-end of 5.8S rRNA from tricistronic rRNA transcript (SSU-rRNA, 5.8S rRNA, LSU-rRNA)"/>
    <property type="evidence" value="ECO:0007669"/>
    <property type="project" value="TreeGrafter"/>
</dbReference>
<keyword evidence="5" id="KW-0271">Exosome</keyword>
<evidence type="ECO:0000259" key="7">
    <source>
        <dbReference type="Pfam" id="PF01138"/>
    </source>
</evidence>
<sequence>MSKLISDSERLFLEDGIEQGIRNDGRNLTDFRGISIDLDVVSTSNGSSRIKNDELEMMVTIKCEVLTSHKDGASSGSIIVNIDCSNISDKILQVFPSFMEDDYSLYLTNIIKDMCFSQFDYSKLTIYEDKLFWNIYIDVTVLSFGGNLLDWIVIGIHAALRNTIVPKIEVDSIKIENEFSTKEGIVYSVSPFYKSGTVFPYENIPFIISAGCIRGKVIWDMNIQEQVCSKAIVALSISPKGECVGMNKIYSNTLDINILPNILSKAIEITKNISSSMNKFFSDNK</sequence>